<feature type="domain" description="Cytochrome oxidase subunit II transmembrane region profile" evidence="16">
    <location>
        <begin position="6"/>
        <end position="102"/>
    </location>
</feature>
<evidence type="ECO:0000256" key="2">
    <source>
        <dbReference type="ARBA" id="ARBA00007866"/>
    </source>
</evidence>
<feature type="transmembrane region" description="Helical" evidence="14">
    <location>
        <begin position="74"/>
        <end position="96"/>
    </location>
</feature>
<dbReference type="Pfam" id="PF02790">
    <property type="entry name" value="COX2_TM"/>
    <property type="match status" value="1"/>
</dbReference>
<organism evidence="17">
    <name type="scientific">Bigelowiella natans</name>
    <name type="common">Pedinomonas minutissima</name>
    <name type="synonym">Chlorarachnion sp. (strain CCMP621)</name>
    <dbReference type="NCBI Taxonomy" id="227086"/>
    <lineage>
        <taxon>Eukaryota</taxon>
        <taxon>Sar</taxon>
        <taxon>Rhizaria</taxon>
        <taxon>Cercozoa</taxon>
        <taxon>Chlorarachniophyceae</taxon>
        <taxon>Bigelowiella</taxon>
    </lineage>
</organism>
<evidence type="ECO:0000256" key="1">
    <source>
        <dbReference type="ARBA" id="ARBA00004141"/>
    </source>
</evidence>
<gene>
    <name evidence="17" type="primary">cox2</name>
</gene>
<comment type="similarity">
    <text evidence="2 13">Belongs to the cytochrome c oxidase subunit 2 family.</text>
</comment>
<evidence type="ECO:0000313" key="17">
    <source>
        <dbReference type="EMBL" id="ADV41819.1"/>
    </source>
</evidence>
<dbReference type="Gene3D" id="2.60.40.420">
    <property type="entry name" value="Cupredoxins - blue copper proteins"/>
    <property type="match status" value="1"/>
</dbReference>
<dbReference type="InterPro" id="IPR014222">
    <property type="entry name" value="Cyt_c_oxidase_su2"/>
</dbReference>
<dbReference type="GO" id="GO:0005507">
    <property type="term" value="F:copper ion binding"/>
    <property type="evidence" value="ECO:0007669"/>
    <property type="project" value="InterPro"/>
</dbReference>
<name>E9NZX2_BIGNA</name>
<evidence type="ECO:0000256" key="6">
    <source>
        <dbReference type="ARBA" id="ARBA00022723"/>
    </source>
</evidence>
<keyword evidence="4 13" id="KW-0679">Respiratory chain</keyword>
<evidence type="ECO:0000256" key="9">
    <source>
        <dbReference type="ARBA" id="ARBA00022989"/>
    </source>
</evidence>
<dbReference type="PROSITE" id="PS50999">
    <property type="entry name" value="COX2_TM"/>
    <property type="match status" value="1"/>
</dbReference>
<geneLocation type="mitochondrion" evidence="17"/>
<keyword evidence="9 14" id="KW-1133">Transmembrane helix</keyword>
<protein>
    <recommendedName>
        <fullName evidence="13">Cytochrome c oxidase subunit 2</fullName>
    </recommendedName>
</protein>
<accession>E9NZX2</accession>
<keyword evidence="3 13" id="KW-0813">Transport</keyword>
<dbReference type="CDD" id="cd13912">
    <property type="entry name" value="CcO_II_C"/>
    <property type="match status" value="1"/>
</dbReference>
<keyword evidence="7" id="KW-1278">Translocase</keyword>
<keyword evidence="13" id="KW-0999">Mitochondrion inner membrane</keyword>
<feature type="domain" description="Cytochrome oxidase subunit II copper A binding" evidence="15">
    <location>
        <begin position="103"/>
        <end position="240"/>
    </location>
</feature>
<keyword evidence="17" id="KW-0560">Oxidoreductase</keyword>
<dbReference type="PROSITE" id="PS50857">
    <property type="entry name" value="COX2_CUA"/>
    <property type="match status" value="1"/>
</dbReference>
<dbReference type="FunFam" id="2.60.40.420:FF:000001">
    <property type="entry name" value="Cytochrome c oxidase subunit 2"/>
    <property type="match status" value="1"/>
</dbReference>
<keyword evidence="6 13" id="KW-0479">Metal-binding</keyword>
<evidence type="ECO:0000256" key="12">
    <source>
        <dbReference type="ARBA" id="ARBA00049512"/>
    </source>
</evidence>
<dbReference type="EMBL" id="HQ840955">
    <property type="protein sequence ID" value="ADV41819.1"/>
    <property type="molecule type" value="Genomic_DNA"/>
</dbReference>
<evidence type="ECO:0000259" key="16">
    <source>
        <dbReference type="PROSITE" id="PS50999"/>
    </source>
</evidence>
<evidence type="ECO:0000259" key="15">
    <source>
        <dbReference type="PROSITE" id="PS50857"/>
    </source>
</evidence>
<evidence type="ECO:0000256" key="14">
    <source>
        <dbReference type="SAM" id="Phobius"/>
    </source>
</evidence>
<dbReference type="PROSITE" id="PS00078">
    <property type="entry name" value="COX2"/>
    <property type="match status" value="1"/>
</dbReference>
<dbReference type="NCBIfam" id="TIGR02866">
    <property type="entry name" value="CoxB"/>
    <property type="match status" value="1"/>
</dbReference>
<proteinExistence type="inferred from homology"/>
<dbReference type="InterPro" id="IPR011759">
    <property type="entry name" value="Cyt_c_oxidase_su2_TM_dom"/>
</dbReference>
<dbReference type="InterPro" id="IPR036257">
    <property type="entry name" value="Cyt_c_oxidase_su2_TM_sf"/>
</dbReference>
<dbReference type="GO" id="GO:0004129">
    <property type="term" value="F:cytochrome-c oxidase activity"/>
    <property type="evidence" value="ECO:0007669"/>
    <property type="project" value="UniProtKB-EC"/>
</dbReference>
<keyword evidence="5 13" id="KW-0812">Transmembrane</keyword>
<comment type="cofactor">
    <cofactor evidence="13">
        <name>Cu cation</name>
        <dbReference type="ChEBI" id="CHEBI:23378"/>
    </cofactor>
    <text evidence="13">Binds a copper A center.</text>
</comment>
<dbReference type="InterPro" id="IPR034210">
    <property type="entry name" value="CcO_II_C"/>
</dbReference>
<feature type="transmembrane region" description="Helical" evidence="14">
    <location>
        <begin position="32"/>
        <end position="54"/>
    </location>
</feature>
<dbReference type="PRINTS" id="PR01166">
    <property type="entry name" value="CYCOXIDASEII"/>
</dbReference>
<evidence type="ECO:0000256" key="7">
    <source>
        <dbReference type="ARBA" id="ARBA00022967"/>
    </source>
</evidence>
<dbReference type="InterPro" id="IPR001505">
    <property type="entry name" value="Copper_CuA"/>
</dbReference>
<sequence length="244" mass="27171">MYFFDASSNWQLLFQDPASPVMEGIVEFHHDVMFLLVFIVFFVLYMLGSVVLGFSSAPANSKLVPFSHNTALEIVWTVVPSLVLLFVAVPSFALLYSIDELVNPALTLKVVGHQWYWTYEYSDYGAEYGTINVESYMLAEDDLPAGSYRLLETNYRVVVPTAVHVRALVTSADVLHSWAIPSLGVKVDACPGRLNQAALFVKREGVYYGQCSEICGVNHGFMPIVIQAVSLEDYGSWFSSQIDA</sequence>
<evidence type="ECO:0000256" key="10">
    <source>
        <dbReference type="ARBA" id="ARBA00023008"/>
    </source>
</evidence>
<dbReference type="PANTHER" id="PTHR22888">
    <property type="entry name" value="CYTOCHROME C OXIDASE, SUBUNIT II"/>
    <property type="match status" value="1"/>
</dbReference>
<evidence type="ECO:0000256" key="3">
    <source>
        <dbReference type="ARBA" id="ARBA00022448"/>
    </source>
</evidence>
<keyword evidence="10 13" id="KW-0186">Copper</keyword>
<dbReference type="InterPro" id="IPR008972">
    <property type="entry name" value="Cupredoxin"/>
</dbReference>
<evidence type="ECO:0000256" key="5">
    <source>
        <dbReference type="ARBA" id="ARBA00022692"/>
    </source>
</evidence>
<dbReference type="SUPFAM" id="SSF49503">
    <property type="entry name" value="Cupredoxins"/>
    <property type="match status" value="1"/>
</dbReference>
<dbReference type="GO" id="GO:0005743">
    <property type="term" value="C:mitochondrial inner membrane"/>
    <property type="evidence" value="ECO:0007669"/>
    <property type="project" value="UniProtKB-SubCell"/>
</dbReference>
<dbReference type="Pfam" id="PF00116">
    <property type="entry name" value="COX2"/>
    <property type="match status" value="1"/>
</dbReference>
<evidence type="ECO:0000256" key="8">
    <source>
        <dbReference type="ARBA" id="ARBA00022982"/>
    </source>
</evidence>
<dbReference type="GO" id="GO:0016491">
    <property type="term" value="F:oxidoreductase activity"/>
    <property type="evidence" value="ECO:0007669"/>
    <property type="project" value="UniProtKB-KW"/>
</dbReference>
<dbReference type="InterPro" id="IPR045187">
    <property type="entry name" value="CcO_II"/>
</dbReference>
<keyword evidence="11 13" id="KW-0472">Membrane</keyword>
<dbReference type="Gene3D" id="1.10.287.90">
    <property type="match status" value="1"/>
</dbReference>
<evidence type="ECO:0000256" key="11">
    <source>
        <dbReference type="ARBA" id="ARBA00023136"/>
    </source>
</evidence>
<dbReference type="AlphaFoldDB" id="E9NZX2"/>
<evidence type="ECO:0000256" key="13">
    <source>
        <dbReference type="RuleBase" id="RU000457"/>
    </source>
</evidence>
<keyword evidence="13 17" id="KW-0496">Mitochondrion</keyword>
<reference evidence="17" key="2">
    <citation type="submission" date="2011-01" db="EMBL/GenBank/DDBJ databases">
        <authorList>
            <person name="McFadden G."/>
        </authorList>
    </citation>
    <scope>NUCLEOTIDE SEQUENCE</scope>
</reference>
<keyword evidence="8 13" id="KW-0249">Electron transport</keyword>
<evidence type="ECO:0000256" key="4">
    <source>
        <dbReference type="ARBA" id="ARBA00022660"/>
    </source>
</evidence>
<reference evidence="17" key="1">
    <citation type="submission" date="2011-01" db="EMBL/GenBank/DDBJ databases">
        <authorList>
            <person name="Burger G."/>
        </authorList>
    </citation>
    <scope>NUCLEOTIDE SEQUENCE</scope>
</reference>
<dbReference type="InterPro" id="IPR002429">
    <property type="entry name" value="CcO_II-like_C"/>
</dbReference>
<comment type="function">
    <text evidence="13">Component of the cytochrome c oxidase, the last enzyme in the mitochondrial electron transport chain which drives oxidative phosphorylation. The respiratory chain contains 3 multisubunit complexes succinate dehydrogenase (complex II, CII), ubiquinol-cytochrome c oxidoreductase (cytochrome b-c1 complex, complex III, CIII) and cytochrome c oxidase (complex IV, CIV), that cooperate to transfer electrons derived from NADH and succinate to molecular oxygen, creating an electrochemical gradient over the inner membrane that drives transmembrane transport and the ATP synthase. Cytochrome c oxidase is the component of the respiratory chain that catalyzes the reduction of oxygen to water. Electrons originating from reduced cytochrome c in the intermembrane space (IMS) are transferred via the dinuclear copper A center (CU(A)) of subunit 2 and heme A of subunit 1 to the active site in subunit 1, a binuclear center (BNC) formed by heme A3 and copper B (CU(B)). The BNC reduces molecular oxygen to 2 water molecules using 4 electrons from cytochrome c in the IMS and 4 protons from the mitochondrial matrix.</text>
</comment>
<comment type="subcellular location">
    <subcellularLocation>
        <location evidence="1">Membrane</location>
        <topology evidence="1">Multi-pass membrane protein</topology>
    </subcellularLocation>
    <subcellularLocation>
        <location evidence="13">Mitochondrion inner membrane</location>
        <topology evidence="13">Multi-pass membrane protein</topology>
    </subcellularLocation>
</comment>
<dbReference type="SUPFAM" id="SSF81464">
    <property type="entry name" value="Cytochrome c oxidase subunit II-like, transmembrane region"/>
    <property type="match status" value="1"/>
</dbReference>
<comment type="catalytic activity">
    <reaction evidence="12">
        <text>4 Fe(II)-[cytochrome c] + O2 + 8 H(+)(in) = 4 Fe(III)-[cytochrome c] + 2 H2O + 4 H(+)(out)</text>
        <dbReference type="Rhea" id="RHEA:11436"/>
        <dbReference type="Rhea" id="RHEA-COMP:10350"/>
        <dbReference type="Rhea" id="RHEA-COMP:14399"/>
        <dbReference type="ChEBI" id="CHEBI:15377"/>
        <dbReference type="ChEBI" id="CHEBI:15378"/>
        <dbReference type="ChEBI" id="CHEBI:15379"/>
        <dbReference type="ChEBI" id="CHEBI:29033"/>
        <dbReference type="ChEBI" id="CHEBI:29034"/>
        <dbReference type="EC" id="7.1.1.9"/>
    </reaction>
    <physiologicalReaction direction="left-to-right" evidence="12">
        <dbReference type="Rhea" id="RHEA:11437"/>
    </physiologicalReaction>
</comment>
<dbReference type="GO" id="GO:0042773">
    <property type="term" value="P:ATP synthesis coupled electron transport"/>
    <property type="evidence" value="ECO:0007669"/>
    <property type="project" value="TreeGrafter"/>
</dbReference>
<dbReference type="PANTHER" id="PTHR22888:SF9">
    <property type="entry name" value="CYTOCHROME C OXIDASE SUBUNIT 2"/>
    <property type="match status" value="1"/>
</dbReference>